<keyword evidence="3" id="KW-1185">Reference proteome</keyword>
<dbReference type="PANTHER" id="PTHR33916:SF1">
    <property type="entry name" value="EXPANSIN-LIKE EG45 DOMAIN-CONTAINING PROTEIN"/>
    <property type="match status" value="1"/>
</dbReference>
<reference evidence="2" key="1">
    <citation type="submission" date="2024-02" db="EMBL/GenBank/DDBJ databases">
        <authorList>
            <consortium name="ELIXIR-Norway"/>
            <consortium name="Elixir Norway"/>
        </authorList>
    </citation>
    <scope>NUCLEOTIDE SEQUENCE</scope>
</reference>
<evidence type="ECO:0000259" key="1">
    <source>
        <dbReference type="Pfam" id="PF24804"/>
    </source>
</evidence>
<gene>
    <name evidence="2" type="ORF">CSSPTR1EN2_LOCUS15849</name>
</gene>
<proteinExistence type="predicted"/>
<protein>
    <recommendedName>
        <fullName evidence="1">DUF7705 domain-containing protein</fullName>
    </recommendedName>
</protein>
<feature type="domain" description="DUF7705" evidence="1">
    <location>
        <begin position="73"/>
        <end position="182"/>
    </location>
</feature>
<accession>A0ABP0UH91</accession>
<dbReference type="Pfam" id="PF24804">
    <property type="entry name" value="DUF7705"/>
    <property type="match status" value="3"/>
</dbReference>
<evidence type="ECO:0000313" key="3">
    <source>
        <dbReference type="Proteomes" id="UP001497512"/>
    </source>
</evidence>
<name>A0ABP0UH91_9BRYO</name>
<sequence length="486" mass="53574">MENRRSSEGLPLQMANTESNHLVRWTLFISQSILLVSIVLQPCVVEGKSIQNAADLLVVDRKFVSLNDRFGSSILGDPGMTSEKVRVAVEGWDFCNRAGDLSSGSPSPRWADCADLQFISSSTVDGFSTCNVSNEVTDKDNELQSGDPFPITSFLNPANADLYAVEKEKYLASLCEVDSGMQPCCTNQPLVYHNWSSGGESGVLNSQSSLTGSFYGTYDLHVESPLSLTSNASYFSVSWKKNKTSQSWIFHHILKASPNYPWLMLYLRADTMSGVSGGYPWDTLGMMQQMHGLSFLFCDFVPDMQVPVSPNFTVIITLDVIQGGRPQSQFYLIDIGGCQKNNGGTCDGDVDSDVTRYVEMIINPQTPCWCRPDSLDLCPPYHVSINGTKIYREDTTGFPYSAYHLYCSPPNAAYAESPAMACDPYSNPQAQEIVQLLHTPSGQFMDPGTEQAIRSWPSIDVGTEMFNADNSDTAEWTVSDFDVLIP</sequence>
<dbReference type="InterPro" id="IPR056122">
    <property type="entry name" value="DUF7705"/>
</dbReference>
<dbReference type="Proteomes" id="UP001497512">
    <property type="component" value="Chromosome 3"/>
</dbReference>
<feature type="domain" description="DUF7705" evidence="1">
    <location>
        <begin position="184"/>
        <end position="439"/>
    </location>
</feature>
<dbReference type="EMBL" id="OZ019895">
    <property type="protein sequence ID" value="CAK9221224.1"/>
    <property type="molecule type" value="Genomic_DNA"/>
</dbReference>
<feature type="domain" description="DUF7705" evidence="1">
    <location>
        <begin position="444"/>
        <end position="485"/>
    </location>
</feature>
<organism evidence="2 3">
    <name type="scientific">Sphagnum troendelagicum</name>
    <dbReference type="NCBI Taxonomy" id="128251"/>
    <lineage>
        <taxon>Eukaryota</taxon>
        <taxon>Viridiplantae</taxon>
        <taxon>Streptophyta</taxon>
        <taxon>Embryophyta</taxon>
        <taxon>Bryophyta</taxon>
        <taxon>Sphagnophytina</taxon>
        <taxon>Sphagnopsida</taxon>
        <taxon>Sphagnales</taxon>
        <taxon>Sphagnaceae</taxon>
        <taxon>Sphagnum</taxon>
    </lineage>
</organism>
<evidence type="ECO:0000313" key="2">
    <source>
        <dbReference type="EMBL" id="CAK9221224.1"/>
    </source>
</evidence>
<dbReference type="PANTHER" id="PTHR33916">
    <property type="entry name" value="EXPANSIN-LIKE EG45 DOMAIN-CONTAINING PROTEIN"/>
    <property type="match status" value="1"/>
</dbReference>